<reference evidence="1" key="1">
    <citation type="journal article" date="2020" name="Nature">
        <title>Giant virus diversity and host interactions through global metagenomics.</title>
        <authorList>
            <person name="Schulz F."/>
            <person name="Roux S."/>
            <person name="Paez-Espino D."/>
            <person name="Jungbluth S."/>
            <person name="Walsh D.A."/>
            <person name="Denef V.J."/>
            <person name="McMahon K.D."/>
            <person name="Konstantinidis K.T."/>
            <person name="Eloe-Fadrosh E.A."/>
            <person name="Kyrpides N.C."/>
            <person name="Woyke T."/>
        </authorList>
    </citation>
    <scope>NUCLEOTIDE SEQUENCE</scope>
    <source>
        <strain evidence="1">GVMAG-S-1021933-23</strain>
    </source>
</reference>
<accession>A0A6C0AEQ8</accession>
<protein>
    <submittedName>
        <fullName evidence="1">Uncharacterized protein</fullName>
    </submittedName>
</protein>
<name>A0A6C0AEQ8_9ZZZZ</name>
<evidence type="ECO:0000313" key="1">
    <source>
        <dbReference type="EMBL" id="QHS77920.1"/>
    </source>
</evidence>
<proteinExistence type="predicted"/>
<dbReference type="AlphaFoldDB" id="A0A6C0AEQ8"/>
<dbReference type="EMBL" id="MN740593">
    <property type="protein sequence ID" value="QHS77920.1"/>
    <property type="molecule type" value="Genomic_DNA"/>
</dbReference>
<sequence length="77" mass="9395">MIILETIILIKLYFSVPDKKEHFFINSYKNIYKFFKLDKFIWDGVVSFFKDLIKLIKSGKDDEILYFDEDKYVKNKN</sequence>
<organism evidence="1">
    <name type="scientific">viral metagenome</name>
    <dbReference type="NCBI Taxonomy" id="1070528"/>
    <lineage>
        <taxon>unclassified sequences</taxon>
        <taxon>metagenomes</taxon>
        <taxon>organismal metagenomes</taxon>
    </lineage>
</organism>